<sequence>MQVCVHAWFWSAVFHTRDFPLTELLDYACAFSIVLMNCYVMVIRFARGRRMGIFSFYECKVRLNKLLTLSRWRLKSHYKMDGLLRNKVPKFALITISSFFMAFFINHAVYLSMGRIDYGYNMELNILIGTFTAVCWFGWCIYNRKQQPHVWKCAIFVALTGAVMLLEITDTPPFFHVFDCHSLWHLSTAPLVTLIYSLWNR</sequence>
<evidence type="ECO:0000313" key="10">
    <source>
        <dbReference type="Proteomes" id="UP001152888"/>
    </source>
</evidence>
<comment type="caution">
    <text evidence="9">The sequence shown here is derived from an EMBL/GenBank/DDBJ whole genome shotgun (WGS) entry which is preliminary data.</text>
</comment>
<dbReference type="Pfam" id="PF04080">
    <property type="entry name" value="Per1"/>
    <property type="match status" value="1"/>
</dbReference>
<dbReference type="InterPro" id="IPR007217">
    <property type="entry name" value="Per1-like"/>
</dbReference>
<evidence type="ECO:0000256" key="6">
    <source>
        <dbReference type="ARBA" id="ARBA00022989"/>
    </source>
</evidence>
<comment type="function">
    <text evidence="8">Involved in the lipid remodeling steps of GPI-anchor maturation.</text>
</comment>
<dbReference type="GO" id="GO:0006506">
    <property type="term" value="P:GPI anchor biosynthetic process"/>
    <property type="evidence" value="ECO:0007669"/>
    <property type="project" value="UniProtKB-KW"/>
</dbReference>
<keyword evidence="4 8" id="KW-0812">Transmembrane</keyword>
<evidence type="ECO:0000256" key="5">
    <source>
        <dbReference type="ARBA" id="ARBA00022729"/>
    </source>
</evidence>
<dbReference type="GO" id="GO:0000139">
    <property type="term" value="C:Golgi membrane"/>
    <property type="evidence" value="ECO:0007669"/>
    <property type="project" value="UniProtKB-SubCell"/>
</dbReference>
<dbReference type="PANTHER" id="PTHR13148:SF0">
    <property type="entry name" value="POST-GPI ATTACHMENT TO PROTEINS FACTOR 3"/>
    <property type="match status" value="1"/>
</dbReference>
<feature type="transmembrane region" description="Helical" evidence="8">
    <location>
        <begin position="181"/>
        <end position="199"/>
    </location>
</feature>
<dbReference type="AlphaFoldDB" id="A0A9P0LG13"/>
<reference evidence="9" key="1">
    <citation type="submission" date="2022-03" db="EMBL/GenBank/DDBJ databases">
        <authorList>
            <person name="Sayadi A."/>
        </authorList>
    </citation>
    <scope>NUCLEOTIDE SEQUENCE</scope>
</reference>
<dbReference type="GO" id="GO:0016788">
    <property type="term" value="F:hydrolase activity, acting on ester bonds"/>
    <property type="evidence" value="ECO:0007669"/>
    <property type="project" value="TreeGrafter"/>
</dbReference>
<comment type="caution">
    <text evidence="8">Lacks conserved residue(s) required for the propagation of feature annotation.</text>
</comment>
<dbReference type="GO" id="GO:0005789">
    <property type="term" value="C:endoplasmic reticulum membrane"/>
    <property type="evidence" value="ECO:0007669"/>
    <property type="project" value="TreeGrafter"/>
</dbReference>
<proteinExistence type="inferred from homology"/>
<dbReference type="Proteomes" id="UP001152888">
    <property type="component" value="Unassembled WGS sequence"/>
</dbReference>
<keyword evidence="8" id="KW-0333">Golgi apparatus</keyword>
<feature type="transmembrane region" description="Helical" evidence="8">
    <location>
        <begin position="149"/>
        <end position="169"/>
    </location>
</feature>
<keyword evidence="3 8" id="KW-0337">GPI-anchor biosynthesis</keyword>
<evidence type="ECO:0000313" key="9">
    <source>
        <dbReference type="EMBL" id="CAH1993816.1"/>
    </source>
</evidence>
<evidence type="ECO:0000256" key="2">
    <source>
        <dbReference type="ARBA" id="ARBA00006387"/>
    </source>
</evidence>
<keyword evidence="5" id="KW-0732">Signal</keyword>
<keyword evidence="10" id="KW-1185">Reference proteome</keyword>
<evidence type="ECO:0000256" key="7">
    <source>
        <dbReference type="ARBA" id="ARBA00023136"/>
    </source>
</evidence>
<evidence type="ECO:0000256" key="1">
    <source>
        <dbReference type="ARBA" id="ARBA00004127"/>
    </source>
</evidence>
<protein>
    <recommendedName>
        <fullName evidence="8">Post-GPI attachment to proteins factor 3</fullName>
    </recommendedName>
</protein>
<comment type="similarity">
    <text evidence="2 8">Belongs to the PGAP3 family.</text>
</comment>
<keyword evidence="6 8" id="KW-1133">Transmembrane helix</keyword>
<dbReference type="PANTHER" id="PTHR13148">
    <property type="entry name" value="PER1-RELATED"/>
    <property type="match status" value="1"/>
</dbReference>
<keyword evidence="7 8" id="KW-0472">Membrane</keyword>
<dbReference type="EMBL" id="CAKOFQ010007186">
    <property type="protein sequence ID" value="CAH1993816.1"/>
    <property type="molecule type" value="Genomic_DNA"/>
</dbReference>
<dbReference type="OrthoDB" id="419770at2759"/>
<feature type="transmembrane region" description="Helical" evidence="8">
    <location>
        <begin position="124"/>
        <end position="142"/>
    </location>
</feature>
<evidence type="ECO:0000256" key="3">
    <source>
        <dbReference type="ARBA" id="ARBA00022502"/>
    </source>
</evidence>
<evidence type="ECO:0000256" key="4">
    <source>
        <dbReference type="ARBA" id="ARBA00022692"/>
    </source>
</evidence>
<accession>A0A9P0LG13</accession>
<feature type="transmembrane region" description="Helical" evidence="8">
    <location>
        <begin position="24"/>
        <end position="46"/>
    </location>
</feature>
<evidence type="ECO:0000256" key="8">
    <source>
        <dbReference type="RuleBase" id="RU365066"/>
    </source>
</evidence>
<gene>
    <name evidence="9" type="ORF">ACAOBT_LOCUS21757</name>
</gene>
<organism evidence="9 10">
    <name type="scientific">Acanthoscelides obtectus</name>
    <name type="common">Bean weevil</name>
    <name type="synonym">Bruchus obtectus</name>
    <dbReference type="NCBI Taxonomy" id="200917"/>
    <lineage>
        <taxon>Eukaryota</taxon>
        <taxon>Metazoa</taxon>
        <taxon>Ecdysozoa</taxon>
        <taxon>Arthropoda</taxon>
        <taxon>Hexapoda</taxon>
        <taxon>Insecta</taxon>
        <taxon>Pterygota</taxon>
        <taxon>Neoptera</taxon>
        <taxon>Endopterygota</taxon>
        <taxon>Coleoptera</taxon>
        <taxon>Polyphaga</taxon>
        <taxon>Cucujiformia</taxon>
        <taxon>Chrysomeloidea</taxon>
        <taxon>Chrysomelidae</taxon>
        <taxon>Bruchinae</taxon>
        <taxon>Bruchini</taxon>
        <taxon>Acanthoscelides</taxon>
    </lineage>
</organism>
<feature type="transmembrane region" description="Helical" evidence="8">
    <location>
        <begin position="91"/>
        <end position="112"/>
    </location>
</feature>
<name>A0A9P0LG13_ACAOB</name>
<comment type="subcellular location">
    <subcellularLocation>
        <location evidence="1">Endomembrane system</location>
        <topology evidence="1">Multi-pass membrane protein</topology>
    </subcellularLocation>
    <subcellularLocation>
        <location evidence="8">Golgi apparatus membrane</location>
        <topology evidence="8">Multi-pass membrane protein</topology>
    </subcellularLocation>
</comment>